<keyword evidence="3" id="KW-1185">Reference proteome</keyword>
<proteinExistence type="predicted"/>
<evidence type="ECO:0000256" key="1">
    <source>
        <dbReference type="SAM" id="MobiDB-lite"/>
    </source>
</evidence>
<evidence type="ECO:0000313" key="2">
    <source>
        <dbReference type="EMBL" id="GLI62028.1"/>
    </source>
</evidence>
<feature type="region of interest" description="Disordered" evidence="1">
    <location>
        <begin position="83"/>
        <end position="122"/>
    </location>
</feature>
<feature type="region of interest" description="Disordered" evidence="1">
    <location>
        <begin position="143"/>
        <end position="169"/>
    </location>
</feature>
<name>A0ABQ5RWL4_9CHLO</name>
<reference evidence="2 3" key="1">
    <citation type="journal article" date="2023" name="IScience">
        <title>Expanded male sex-determining region conserved during the evolution of homothallism in the green alga Volvox.</title>
        <authorList>
            <person name="Yamamoto K."/>
            <person name="Matsuzaki R."/>
            <person name="Mahakham W."/>
            <person name="Heman W."/>
            <person name="Sekimoto H."/>
            <person name="Kawachi M."/>
            <person name="Minakuchi Y."/>
            <person name="Toyoda A."/>
            <person name="Nozaki H."/>
        </authorList>
    </citation>
    <scope>NUCLEOTIDE SEQUENCE [LARGE SCALE GENOMIC DNA]</scope>
    <source>
        <strain evidence="2 3">NIES-4468</strain>
    </source>
</reference>
<gene>
    <name evidence="2" type="ORF">VaNZ11_004605</name>
</gene>
<comment type="caution">
    <text evidence="2">The sequence shown here is derived from an EMBL/GenBank/DDBJ whole genome shotgun (WGS) entry which is preliminary data.</text>
</comment>
<protein>
    <submittedName>
        <fullName evidence="2">Uncharacterized protein</fullName>
    </submittedName>
</protein>
<accession>A0ABQ5RWL4</accession>
<feature type="compositionally biased region" description="Low complexity" evidence="1">
    <location>
        <begin position="259"/>
        <end position="273"/>
    </location>
</feature>
<dbReference type="EMBL" id="BSDZ01000011">
    <property type="protein sequence ID" value="GLI62028.1"/>
    <property type="molecule type" value="Genomic_DNA"/>
</dbReference>
<organism evidence="2 3">
    <name type="scientific">Volvox africanus</name>
    <dbReference type="NCBI Taxonomy" id="51714"/>
    <lineage>
        <taxon>Eukaryota</taxon>
        <taxon>Viridiplantae</taxon>
        <taxon>Chlorophyta</taxon>
        <taxon>core chlorophytes</taxon>
        <taxon>Chlorophyceae</taxon>
        <taxon>CS clade</taxon>
        <taxon>Chlamydomonadales</taxon>
        <taxon>Volvocaceae</taxon>
        <taxon>Volvox</taxon>
    </lineage>
</organism>
<evidence type="ECO:0000313" key="3">
    <source>
        <dbReference type="Proteomes" id="UP001165090"/>
    </source>
</evidence>
<dbReference type="Proteomes" id="UP001165090">
    <property type="component" value="Unassembled WGS sequence"/>
</dbReference>
<feature type="compositionally biased region" description="Polar residues" evidence="1">
    <location>
        <begin position="83"/>
        <end position="108"/>
    </location>
</feature>
<feature type="compositionally biased region" description="Polar residues" evidence="1">
    <location>
        <begin position="150"/>
        <end position="169"/>
    </location>
</feature>
<sequence>MSGQLKELANDFVVKSYLIAIQKYKQFHGSSAVDVNIGSPSTPSPPVENDQVGAFRTASGALGPPSAKPSTALNSAAGEITTNPQKEAGSTFTQSPSRLPTSILNRPRSSAHEHMPSRPVTRPQTVLHADAFVSGPATGVPLFMPGSHKSGPQASWQSAPTESGSSAALNVKQSRSCFSPLPGTGAKVQGSGSARQNWGPLKLAMRPFGSFRQHIAEPWTGTGIPAAASSGIAETVLDRSTVCIAGLQQQQQQQQQLQALHHQQPYLQQQGQQDGRRWDRRPPPPPPPPPPLLPWALIVATADVDGYGCLGQEIHGSFSGKAQSYIPVSSQAQMYGSWPCSRGYGAYGDYGQAVSSRPWQYR</sequence>
<feature type="compositionally biased region" description="Pro residues" evidence="1">
    <location>
        <begin position="283"/>
        <end position="293"/>
    </location>
</feature>
<feature type="region of interest" description="Disordered" evidence="1">
    <location>
        <begin position="259"/>
        <end position="293"/>
    </location>
</feature>